<dbReference type="InterPro" id="IPR050646">
    <property type="entry name" value="Cas1"/>
</dbReference>
<dbReference type="EC" id="3.1.-.-" evidence="10"/>
<keyword evidence="4 10" id="KW-0378">Hydrolase</keyword>
<evidence type="ECO:0000256" key="8">
    <source>
        <dbReference type="ARBA" id="ARBA00023211"/>
    </source>
</evidence>
<dbReference type="GO" id="GO:0043571">
    <property type="term" value="P:maintenance of CRISPR repeat elements"/>
    <property type="evidence" value="ECO:0007669"/>
    <property type="project" value="UniProtKB-UniRule"/>
</dbReference>
<dbReference type="GO" id="GO:0003677">
    <property type="term" value="F:DNA binding"/>
    <property type="evidence" value="ECO:0007669"/>
    <property type="project" value="UniProtKB-KW"/>
</dbReference>
<dbReference type="NCBIfam" id="TIGR00287">
    <property type="entry name" value="cas1"/>
    <property type="match status" value="1"/>
</dbReference>
<comment type="subunit">
    <text evidence="9 10">Homodimer, forms a heterotetramer with a Cas2 homodimer.</text>
</comment>
<feature type="binding site" evidence="10">
    <location>
        <position position="156"/>
    </location>
    <ligand>
        <name>Mn(2+)</name>
        <dbReference type="ChEBI" id="CHEBI:29035"/>
    </ligand>
</feature>
<comment type="similarity">
    <text evidence="10">Belongs to the CRISPR-associated endonuclease Cas1 family.</text>
</comment>
<dbReference type="InterPro" id="IPR042211">
    <property type="entry name" value="CRISPR-assoc_Cas1_N"/>
</dbReference>
<evidence type="ECO:0000256" key="2">
    <source>
        <dbReference type="ARBA" id="ARBA00022723"/>
    </source>
</evidence>
<organism evidence="11 12">
    <name type="scientific">Aphanizomenon flos-aquae LD13</name>
    <dbReference type="NCBI Taxonomy" id="1710894"/>
    <lineage>
        <taxon>Bacteria</taxon>
        <taxon>Bacillati</taxon>
        <taxon>Cyanobacteriota</taxon>
        <taxon>Cyanophyceae</taxon>
        <taxon>Nostocales</taxon>
        <taxon>Aphanizomenonaceae</taxon>
        <taxon>Aphanizomenon</taxon>
    </lineage>
</organism>
<dbReference type="EMBL" id="LJOY01000002">
    <property type="protein sequence ID" value="OBQ27303.1"/>
    <property type="molecule type" value="Genomic_DNA"/>
</dbReference>
<feature type="binding site" evidence="10">
    <location>
        <position position="222"/>
    </location>
    <ligand>
        <name>Mn(2+)</name>
        <dbReference type="ChEBI" id="CHEBI:29035"/>
    </ligand>
</feature>
<dbReference type="Gene3D" id="1.20.120.920">
    <property type="entry name" value="CRISPR-associated endonuclease Cas1, C-terminal domain"/>
    <property type="match status" value="1"/>
</dbReference>
<evidence type="ECO:0000256" key="5">
    <source>
        <dbReference type="ARBA" id="ARBA00022842"/>
    </source>
</evidence>
<evidence type="ECO:0000313" key="11">
    <source>
        <dbReference type="EMBL" id="OBQ27303.1"/>
    </source>
</evidence>
<proteinExistence type="inferred from homology"/>
<accession>A0A1B7W1Z7</accession>
<dbReference type="GO" id="GO:0016787">
    <property type="term" value="F:hydrolase activity"/>
    <property type="evidence" value="ECO:0007669"/>
    <property type="project" value="UniProtKB-KW"/>
</dbReference>
<sequence length="330" mass="38266">MQTLYVSEQNCYVCLQKETLLVKQGDTVYIEVQLPLLEQILIFGQSQITTQVIRACLWRDIPIAYLSRMGYCYGRILPISRGYRQLSRYQQQLSPIDRLITAREIVKGKLKNSRVLLRRQQKKRDLELIERVLDSLDYLATQAATADNLERLRGFEGAGAAQYFSAFGECLTNSDFVFSGRSRRPPGNPVNAMLSFGYQVLWNHLLALIEIQGLDPYYACLHQGNDGHAALASDLIEEFRAPLVDSLVMWLINRKIMDVKDDFEFKNGGCYLNNLGRKKFLRGFLQRMTEEIKTDQEIKQPKWDLLTQQVKAFKQFVYNPSHHYKSYRID</sequence>
<evidence type="ECO:0000313" key="12">
    <source>
        <dbReference type="Proteomes" id="UP000092382"/>
    </source>
</evidence>
<gene>
    <name evidence="10" type="primary">cas1</name>
    <name evidence="11" type="ORF">AN481_01155</name>
</gene>
<dbReference type="GO" id="GO:0004519">
    <property type="term" value="F:endonuclease activity"/>
    <property type="evidence" value="ECO:0007669"/>
    <property type="project" value="UniProtKB-UniRule"/>
</dbReference>
<evidence type="ECO:0000256" key="1">
    <source>
        <dbReference type="ARBA" id="ARBA00022722"/>
    </source>
</evidence>
<dbReference type="InterPro" id="IPR042206">
    <property type="entry name" value="CRISPR-assoc_Cas1_C"/>
</dbReference>
<evidence type="ECO:0000256" key="10">
    <source>
        <dbReference type="HAMAP-Rule" id="MF_01470"/>
    </source>
</evidence>
<evidence type="ECO:0000256" key="9">
    <source>
        <dbReference type="ARBA" id="ARBA00038592"/>
    </source>
</evidence>
<reference evidence="11 12" key="1">
    <citation type="submission" date="2015-09" db="EMBL/GenBank/DDBJ databases">
        <title>Whole genome shotgun sequence assembly of Aphanizomenon flos-aquae UKL13.</title>
        <authorList>
            <person name="Driscoll C."/>
        </authorList>
    </citation>
    <scope>NUCLEOTIDE SEQUENCE [LARGE SCALE GENOMIC DNA]</scope>
    <source>
        <strain evidence="11">MDT13</strain>
    </source>
</reference>
<comment type="cofactor">
    <cofactor evidence="10">
        <name>Mg(2+)</name>
        <dbReference type="ChEBI" id="CHEBI:18420"/>
    </cofactor>
    <cofactor evidence="10">
        <name>Mn(2+)</name>
        <dbReference type="ChEBI" id="CHEBI:29035"/>
    </cofactor>
</comment>
<dbReference type="CDD" id="cd09634">
    <property type="entry name" value="Cas1_I-II-III"/>
    <property type="match status" value="1"/>
</dbReference>
<dbReference type="PANTHER" id="PTHR34353:SF2">
    <property type="entry name" value="CRISPR-ASSOCIATED ENDONUCLEASE CAS1 1"/>
    <property type="match status" value="1"/>
</dbReference>
<comment type="function">
    <text evidence="10">CRISPR (clustered regularly interspaced short palindromic repeat), is an adaptive immune system that provides protection against mobile genetic elements (viruses, transposable elements and conjugative plasmids). CRISPR clusters contain spacers, sequences complementary to antecedent mobile elements, and target invading nucleic acids. CRISPR clusters are transcribed and processed into CRISPR RNA (crRNA). Acts as a dsDNA endonuclease. Involved in the integration of spacer DNA into the CRISPR cassette.</text>
</comment>
<evidence type="ECO:0000256" key="4">
    <source>
        <dbReference type="ARBA" id="ARBA00022801"/>
    </source>
</evidence>
<protein>
    <recommendedName>
        <fullName evidence="10">CRISPR-associated endonuclease Cas1</fullName>
        <ecNumber evidence="10">3.1.-.-</ecNumber>
    </recommendedName>
</protein>
<name>A0A1B7W1Z7_APHFL</name>
<dbReference type="PATRIC" id="fig|1710894.3.peg.3604"/>
<keyword evidence="5 10" id="KW-0460">Magnesium</keyword>
<dbReference type="Pfam" id="PF01867">
    <property type="entry name" value="Cas_Cas1"/>
    <property type="match status" value="1"/>
</dbReference>
<dbReference type="Proteomes" id="UP000092382">
    <property type="component" value="Unassembled WGS sequence"/>
</dbReference>
<dbReference type="GO" id="GO:0046872">
    <property type="term" value="F:metal ion binding"/>
    <property type="evidence" value="ECO:0007669"/>
    <property type="project" value="UniProtKB-UniRule"/>
</dbReference>
<dbReference type="AlphaFoldDB" id="A0A1B7W1Z7"/>
<dbReference type="GO" id="GO:0051607">
    <property type="term" value="P:defense response to virus"/>
    <property type="evidence" value="ECO:0007669"/>
    <property type="project" value="UniProtKB-UniRule"/>
</dbReference>
<evidence type="ECO:0000256" key="6">
    <source>
        <dbReference type="ARBA" id="ARBA00023118"/>
    </source>
</evidence>
<evidence type="ECO:0000256" key="7">
    <source>
        <dbReference type="ARBA" id="ARBA00023125"/>
    </source>
</evidence>
<dbReference type="PANTHER" id="PTHR34353">
    <property type="entry name" value="CRISPR-ASSOCIATED ENDONUCLEASE CAS1 1"/>
    <property type="match status" value="1"/>
</dbReference>
<keyword evidence="2 10" id="KW-0479">Metal-binding</keyword>
<keyword evidence="7 10" id="KW-0238">DNA-binding</keyword>
<keyword evidence="6 10" id="KW-0051">Antiviral defense</keyword>
<keyword evidence="3 10" id="KW-0255">Endonuclease</keyword>
<comment type="caution">
    <text evidence="11">The sequence shown here is derived from an EMBL/GenBank/DDBJ whole genome shotgun (WGS) entry which is preliminary data.</text>
</comment>
<dbReference type="HAMAP" id="MF_01470">
    <property type="entry name" value="Cas1"/>
    <property type="match status" value="1"/>
</dbReference>
<feature type="binding site" evidence="10">
    <location>
        <position position="237"/>
    </location>
    <ligand>
        <name>Mn(2+)</name>
        <dbReference type="ChEBI" id="CHEBI:29035"/>
    </ligand>
</feature>
<keyword evidence="8 10" id="KW-0464">Manganese</keyword>
<dbReference type="Gene3D" id="3.100.10.20">
    <property type="entry name" value="CRISPR-associated endonuclease Cas1, N-terminal domain"/>
    <property type="match status" value="1"/>
</dbReference>
<keyword evidence="1 10" id="KW-0540">Nuclease</keyword>
<evidence type="ECO:0000256" key="3">
    <source>
        <dbReference type="ARBA" id="ARBA00022759"/>
    </source>
</evidence>
<dbReference type="InterPro" id="IPR002729">
    <property type="entry name" value="CRISPR-assoc_Cas1"/>
</dbReference>